<comment type="caution">
    <text evidence="1">The sequence shown here is derived from an EMBL/GenBank/DDBJ whole genome shotgun (WGS) entry which is preliminary data.</text>
</comment>
<dbReference type="InterPro" id="IPR018669">
    <property type="entry name" value="Toxin_HigB"/>
</dbReference>
<proteinExistence type="predicted"/>
<dbReference type="Pfam" id="PF09907">
    <property type="entry name" value="HigB_toxin"/>
    <property type="match status" value="1"/>
</dbReference>
<reference evidence="1 2" key="1">
    <citation type="journal article" date="2020" name="Nature">
        <title>Bacterial chemolithoautotrophy via manganese oxidation.</title>
        <authorList>
            <person name="Yu H."/>
            <person name="Leadbetter J.R."/>
        </authorList>
    </citation>
    <scope>NUCLEOTIDE SEQUENCE [LARGE SCALE GENOMIC DNA]</scope>
    <source>
        <strain evidence="1 2">Mn-1</strain>
    </source>
</reference>
<keyword evidence="2" id="KW-1185">Reference proteome</keyword>
<organism evidence="1 2">
    <name type="scientific">Candidatus Manganitrophus noduliformans</name>
    <dbReference type="NCBI Taxonomy" id="2606439"/>
    <lineage>
        <taxon>Bacteria</taxon>
        <taxon>Pseudomonadati</taxon>
        <taxon>Nitrospirota</taxon>
        <taxon>Nitrospiria</taxon>
        <taxon>Candidatus Troglogloeales</taxon>
        <taxon>Candidatus Manganitrophaceae</taxon>
        <taxon>Candidatus Manganitrophus</taxon>
    </lineage>
</organism>
<sequence length="95" mass="11314">MHIITRKRLIEFSKKHPDAQAPLNHWYTIVSKTDYASFAGLRVTFPSADQIDRFTVFNIGGNKYRLIAAIHYNRKKVYIRHVLTHPEYDRGKWRK</sequence>
<dbReference type="AlphaFoldDB" id="A0A7X6DSL5"/>
<dbReference type="GO" id="GO:0003723">
    <property type="term" value="F:RNA binding"/>
    <property type="evidence" value="ECO:0007669"/>
    <property type="project" value="InterPro"/>
</dbReference>
<dbReference type="Proteomes" id="UP000534783">
    <property type="component" value="Unassembled WGS sequence"/>
</dbReference>
<name>A0A7X6DSL5_9BACT</name>
<evidence type="ECO:0000313" key="1">
    <source>
        <dbReference type="EMBL" id="NKE72409.1"/>
    </source>
</evidence>
<accession>A0A7X6DSL5</accession>
<gene>
    <name evidence="1" type="ORF">MNODULE_16785</name>
</gene>
<dbReference type="EMBL" id="VTOW01000003">
    <property type="protein sequence ID" value="NKE72409.1"/>
    <property type="molecule type" value="Genomic_DNA"/>
</dbReference>
<protein>
    <submittedName>
        <fullName evidence="1">Type II toxin-antitoxin system HigB family toxin</fullName>
    </submittedName>
</protein>
<dbReference type="RefSeq" id="WP_168062012.1">
    <property type="nucleotide sequence ID" value="NZ_VTOW01000003.1"/>
</dbReference>
<dbReference type="GO" id="GO:0110001">
    <property type="term" value="C:toxin-antitoxin complex"/>
    <property type="evidence" value="ECO:0007669"/>
    <property type="project" value="InterPro"/>
</dbReference>
<dbReference type="GO" id="GO:0004519">
    <property type="term" value="F:endonuclease activity"/>
    <property type="evidence" value="ECO:0007669"/>
    <property type="project" value="InterPro"/>
</dbReference>
<evidence type="ECO:0000313" key="2">
    <source>
        <dbReference type="Proteomes" id="UP000534783"/>
    </source>
</evidence>